<dbReference type="PANTHER" id="PTHR31973">
    <property type="entry name" value="POLYPROTEIN, PUTATIVE-RELATED"/>
    <property type="match status" value="1"/>
</dbReference>
<protein>
    <recommendedName>
        <fullName evidence="3">MULE transposase domain-containing protein</fullName>
    </recommendedName>
</protein>
<name>A0ABQ8F274_9FUNG</name>
<evidence type="ECO:0008006" key="3">
    <source>
        <dbReference type="Google" id="ProtNLM"/>
    </source>
</evidence>
<keyword evidence="2" id="KW-1185">Reference proteome</keyword>
<accession>A0ABQ8F274</accession>
<dbReference type="Proteomes" id="UP001648503">
    <property type="component" value="Unassembled WGS sequence"/>
</dbReference>
<reference evidence="1 2" key="1">
    <citation type="submission" date="2021-02" db="EMBL/GenBank/DDBJ databases">
        <title>Variation within the Batrachochytrium salamandrivorans European outbreak.</title>
        <authorList>
            <person name="Kelly M."/>
            <person name="Pasmans F."/>
            <person name="Shea T.P."/>
            <person name="Munoz J.F."/>
            <person name="Carranza S."/>
            <person name="Cuomo C.A."/>
            <person name="Martel A."/>
        </authorList>
    </citation>
    <scope>NUCLEOTIDE SEQUENCE [LARGE SCALE GENOMIC DNA]</scope>
    <source>
        <strain evidence="1 2">AMFP18/2</strain>
    </source>
</reference>
<comment type="caution">
    <text evidence="1">The sequence shown here is derived from an EMBL/GenBank/DDBJ whole genome shotgun (WGS) entry which is preliminary data.</text>
</comment>
<organism evidence="1 2">
    <name type="scientific">Batrachochytrium salamandrivorans</name>
    <dbReference type="NCBI Taxonomy" id="1357716"/>
    <lineage>
        <taxon>Eukaryota</taxon>
        <taxon>Fungi</taxon>
        <taxon>Fungi incertae sedis</taxon>
        <taxon>Chytridiomycota</taxon>
        <taxon>Chytridiomycota incertae sedis</taxon>
        <taxon>Chytridiomycetes</taxon>
        <taxon>Rhizophydiales</taxon>
        <taxon>Rhizophydiales incertae sedis</taxon>
        <taxon>Batrachochytrium</taxon>
    </lineage>
</organism>
<proteinExistence type="predicted"/>
<sequence>MTQWHILRQCQPSQVDRSTLASVVIHSVVSPQATVVITDCEFVATEVLSTVLYVQPSSLVDPARLKHGVTFSYSSAWRALQCHYQDISKADVISFGQILYFLHEIEITNSGSTTYVAATSEETIPEIKQPEVVIVHDWEKGLQQNQRQVLPFPFESICVWHLEKNVNPIFKSKFGGQIWAAAKAGSQVKHDEAMTTIAEINCDSAEYLKNLDPKRWARSHFPVPRFGAVISNSAKSLNS</sequence>
<evidence type="ECO:0000313" key="2">
    <source>
        <dbReference type="Proteomes" id="UP001648503"/>
    </source>
</evidence>
<gene>
    <name evidence="1" type="ORF">BASA50_008883</name>
</gene>
<evidence type="ECO:0000313" key="1">
    <source>
        <dbReference type="EMBL" id="KAH6590881.1"/>
    </source>
</evidence>
<dbReference type="EMBL" id="JAFCIX010000418">
    <property type="protein sequence ID" value="KAH6590881.1"/>
    <property type="molecule type" value="Genomic_DNA"/>
</dbReference>
<dbReference type="PANTHER" id="PTHR31973:SF187">
    <property type="entry name" value="MUTATOR TRANSPOSASE MUDRA PROTEIN"/>
    <property type="match status" value="1"/>
</dbReference>